<sequence length="747" mass="83824">MVESVERMDEMVKDYLLFRGMTNTFKAFETDLKNDKDRSFRADKIKEQILQYIQMYDLIGLRSLWKHLERRIFCHLEHSHYTNVRRIEVSLLRLYVINAVQSGRTEKVSEFFDKMCYEIQTQAEWKEWFSLPFMKNPEQNQTFETYFSKQWQDTLLFSLQNFLSVIFQIISSIDFLAEYEFVFNYIDPPLPTLLNFDAEQMHMKSLVEENRRLLDQLAGYEKPKTSDEVDSLIPLPLSTTEIPDDFASVAGGYQVRDFGTKPILSRGAIRRSPLAQRKQPASHAEKNAKNTPGNNLSKSVGFVPNTKSSDKRILNTILGPRKGGDASSSKPKDTSGKKIDPPSVMQTNTTTAPAITSQPRQTVNKNYEAQRKELFQKSTVMPPKATKMPVARTVQDSSIGLTDTTQWQLQPESEGSTAPQSGVTIKLEKRSRTTPSSDEYTEHHSSITHCKFSPSATSVATMDIDGVVKIWSFTPMPRTIATVMFKAPLLSMEWVPKQPRMLLLGSSEGTLKVYDTEQKKLMSDVNVDPSCPKKVWGQSRQIKEPSTTLGYQGHETKGDFIVSDIDTCINSMAFNHNGNMMISGAADGTLRLFDVNSCNCILSWKSHKGPVHAVNFSPDETSVFSMGADGKFCKWALVNPGQQVDFSIHNGATGPFVLSGYGGYSQQQSPRGRLFAFDSSGQYILTCAPYGGIIYKLSKSGDLDQMLTILGHRTPVVSVDWSTSVNTGMCLTGSMDGKVQITTLLSQ</sequence>
<dbReference type="GO" id="GO:0031902">
    <property type="term" value="C:late endosome membrane"/>
    <property type="evidence" value="ECO:0007669"/>
    <property type="project" value="UniProtKB-SubCell"/>
</dbReference>
<dbReference type="Pfam" id="PF00400">
    <property type="entry name" value="WD40"/>
    <property type="match status" value="2"/>
</dbReference>
<dbReference type="PANTHER" id="PTHR13083">
    <property type="entry name" value="WD REPEAT-CONTAINING PROTEIN 91"/>
    <property type="match status" value="1"/>
</dbReference>
<dbReference type="GO" id="GO:0031901">
    <property type="term" value="C:early endosome membrane"/>
    <property type="evidence" value="ECO:0007669"/>
    <property type="project" value="UniProtKB-SubCell"/>
</dbReference>
<evidence type="ECO:0000313" key="10">
    <source>
        <dbReference type="EMBL" id="PIK55449.1"/>
    </source>
</evidence>
<feature type="repeat" description="WD" evidence="6">
    <location>
        <begin position="604"/>
        <end position="635"/>
    </location>
</feature>
<feature type="region of interest" description="Disordered" evidence="7">
    <location>
        <begin position="266"/>
        <end position="362"/>
    </location>
</feature>
<name>A0A2G8L593_STIJA</name>
<proteinExistence type="inferred from homology"/>
<feature type="region of interest" description="Disordered" evidence="7">
    <location>
        <begin position="397"/>
        <end position="442"/>
    </location>
</feature>
<gene>
    <name evidence="10" type="ORF">BSL78_07609</name>
</gene>
<dbReference type="GO" id="GO:0045022">
    <property type="term" value="P:early endosome to late endosome transport"/>
    <property type="evidence" value="ECO:0007669"/>
    <property type="project" value="InterPro"/>
</dbReference>
<comment type="subcellular location">
    <subcellularLocation>
        <location evidence="1">Early endosome membrane</location>
        <topology evidence="1">Peripheral membrane protein</topology>
    </subcellularLocation>
    <subcellularLocation>
        <location evidence="2">Late endosome membrane</location>
    </subcellularLocation>
</comment>
<keyword evidence="11" id="KW-1185">Reference proteome</keyword>
<evidence type="ECO:0000313" key="11">
    <source>
        <dbReference type="Proteomes" id="UP000230750"/>
    </source>
</evidence>
<feature type="repeat" description="WD" evidence="6">
    <location>
        <begin position="569"/>
        <end position="603"/>
    </location>
</feature>
<evidence type="ECO:0000256" key="3">
    <source>
        <dbReference type="ARBA" id="ARBA00006128"/>
    </source>
</evidence>
<evidence type="ECO:0000256" key="2">
    <source>
        <dbReference type="ARBA" id="ARBA00004414"/>
    </source>
</evidence>
<dbReference type="PANTHER" id="PTHR13083:SF3">
    <property type="entry name" value="WD REPEAT-CONTAINING PROTEIN 91"/>
    <property type="match status" value="1"/>
</dbReference>
<feature type="compositionally biased region" description="Basic and acidic residues" evidence="7">
    <location>
        <begin position="330"/>
        <end position="340"/>
    </location>
</feature>
<dbReference type="InterPro" id="IPR015943">
    <property type="entry name" value="WD40/YVTN_repeat-like_dom_sf"/>
</dbReference>
<dbReference type="InterPro" id="IPR024977">
    <property type="entry name" value="Apc4-like_WD40_dom"/>
</dbReference>
<dbReference type="Gene3D" id="2.130.10.10">
    <property type="entry name" value="YVTN repeat-like/Quinoprotein amine dehydrogenase"/>
    <property type="match status" value="2"/>
</dbReference>
<evidence type="ECO:0000259" key="9">
    <source>
        <dbReference type="Pfam" id="PF23138"/>
    </source>
</evidence>
<dbReference type="GO" id="GO:0051898">
    <property type="term" value="P:negative regulation of phosphatidylinositol 3-kinase/protein kinase B signal transduction"/>
    <property type="evidence" value="ECO:0007669"/>
    <property type="project" value="InterPro"/>
</dbReference>
<dbReference type="InterPro" id="IPR036322">
    <property type="entry name" value="WD40_repeat_dom_sf"/>
</dbReference>
<evidence type="ECO:0000259" key="8">
    <source>
        <dbReference type="Pfam" id="PF12894"/>
    </source>
</evidence>
<dbReference type="Proteomes" id="UP000230750">
    <property type="component" value="Unassembled WGS sequence"/>
</dbReference>
<accession>A0A2G8L593</accession>
<feature type="domain" description="ARMC9 CTLH-like" evidence="9">
    <location>
        <begin position="47"/>
        <end position="168"/>
    </location>
</feature>
<evidence type="ECO:0000256" key="7">
    <source>
        <dbReference type="SAM" id="MobiDB-lite"/>
    </source>
</evidence>
<protein>
    <recommendedName>
        <fullName evidence="4">WD repeat-containing protein 91</fullName>
    </recommendedName>
</protein>
<dbReference type="PROSITE" id="PS50082">
    <property type="entry name" value="WD_REPEATS_2"/>
    <property type="match status" value="3"/>
</dbReference>
<reference evidence="10 11" key="1">
    <citation type="journal article" date="2017" name="PLoS Biol.">
        <title>The sea cucumber genome provides insights into morphological evolution and visceral regeneration.</title>
        <authorList>
            <person name="Zhang X."/>
            <person name="Sun L."/>
            <person name="Yuan J."/>
            <person name="Sun Y."/>
            <person name="Gao Y."/>
            <person name="Zhang L."/>
            <person name="Li S."/>
            <person name="Dai H."/>
            <person name="Hamel J.F."/>
            <person name="Liu C."/>
            <person name="Yu Y."/>
            <person name="Liu S."/>
            <person name="Lin W."/>
            <person name="Guo K."/>
            <person name="Jin S."/>
            <person name="Xu P."/>
            <person name="Storey K.B."/>
            <person name="Huan P."/>
            <person name="Zhang T."/>
            <person name="Zhou Y."/>
            <person name="Zhang J."/>
            <person name="Lin C."/>
            <person name="Li X."/>
            <person name="Xing L."/>
            <person name="Huo D."/>
            <person name="Sun M."/>
            <person name="Wang L."/>
            <person name="Mercier A."/>
            <person name="Li F."/>
            <person name="Yang H."/>
            <person name="Xiang J."/>
        </authorList>
    </citation>
    <scope>NUCLEOTIDE SEQUENCE [LARGE SCALE GENOMIC DNA]</scope>
    <source>
        <strain evidence="10">Shaxun</strain>
        <tissue evidence="10">Muscle</tissue>
    </source>
</reference>
<dbReference type="InterPro" id="IPR039724">
    <property type="entry name" value="WDR91"/>
</dbReference>
<comment type="caution">
    <text evidence="10">The sequence shown here is derived from an EMBL/GenBank/DDBJ whole genome shotgun (WGS) entry which is preliminary data.</text>
</comment>
<keyword evidence="5" id="KW-0967">Endosome</keyword>
<dbReference type="OrthoDB" id="193023at2759"/>
<feature type="compositionally biased region" description="Polar residues" evidence="7">
    <location>
        <begin position="289"/>
        <end position="298"/>
    </location>
</feature>
<dbReference type="GO" id="GO:0141039">
    <property type="term" value="F:phosphatidylinositol 3-kinase inhibitor activity"/>
    <property type="evidence" value="ECO:0007669"/>
    <property type="project" value="InterPro"/>
</dbReference>
<dbReference type="InterPro" id="IPR001680">
    <property type="entry name" value="WD40_rpt"/>
</dbReference>
<evidence type="ECO:0000256" key="6">
    <source>
        <dbReference type="PROSITE-ProRule" id="PRU00221"/>
    </source>
</evidence>
<feature type="compositionally biased region" description="Polar residues" evidence="7">
    <location>
        <begin position="397"/>
        <end position="423"/>
    </location>
</feature>
<dbReference type="Pfam" id="PF12894">
    <property type="entry name" value="ANAPC4_WD40"/>
    <property type="match status" value="1"/>
</dbReference>
<keyword evidence="6" id="KW-0853">WD repeat</keyword>
<evidence type="ECO:0000256" key="5">
    <source>
        <dbReference type="ARBA" id="ARBA00022753"/>
    </source>
</evidence>
<dbReference type="Pfam" id="PF23138">
    <property type="entry name" value="CTLH_Armc9"/>
    <property type="match status" value="1"/>
</dbReference>
<dbReference type="AlphaFoldDB" id="A0A2G8L593"/>
<dbReference type="InterPro" id="IPR056327">
    <property type="entry name" value="ARMC9_CTLH-like_dom"/>
</dbReference>
<evidence type="ECO:0000256" key="1">
    <source>
        <dbReference type="ARBA" id="ARBA00004220"/>
    </source>
</evidence>
<dbReference type="EMBL" id="MRZV01000214">
    <property type="protein sequence ID" value="PIK55449.1"/>
    <property type="molecule type" value="Genomic_DNA"/>
</dbReference>
<feature type="domain" description="Anaphase-promoting complex subunit 4-like WD40" evidence="8">
    <location>
        <begin position="566"/>
        <end position="617"/>
    </location>
</feature>
<evidence type="ECO:0000256" key="4">
    <source>
        <dbReference type="ARBA" id="ARBA00021116"/>
    </source>
</evidence>
<feature type="repeat" description="WD" evidence="6">
    <location>
        <begin position="440"/>
        <end position="472"/>
    </location>
</feature>
<dbReference type="SMART" id="SM00320">
    <property type="entry name" value="WD40"/>
    <property type="match status" value="5"/>
</dbReference>
<feature type="compositionally biased region" description="Polar residues" evidence="7">
    <location>
        <begin position="344"/>
        <end position="362"/>
    </location>
</feature>
<comment type="similarity">
    <text evidence="3">Belongs to the WD repeat WDR91 family.</text>
</comment>
<dbReference type="PROSITE" id="PS50294">
    <property type="entry name" value="WD_REPEATS_REGION"/>
    <property type="match status" value="1"/>
</dbReference>
<dbReference type="InterPro" id="IPR006594">
    <property type="entry name" value="LisH"/>
</dbReference>
<dbReference type="SUPFAM" id="SSF50978">
    <property type="entry name" value="WD40 repeat-like"/>
    <property type="match status" value="1"/>
</dbReference>
<dbReference type="STRING" id="307972.A0A2G8L593"/>
<organism evidence="10 11">
    <name type="scientific">Stichopus japonicus</name>
    <name type="common">Sea cucumber</name>
    <dbReference type="NCBI Taxonomy" id="307972"/>
    <lineage>
        <taxon>Eukaryota</taxon>
        <taxon>Metazoa</taxon>
        <taxon>Echinodermata</taxon>
        <taxon>Eleutherozoa</taxon>
        <taxon>Echinozoa</taxon>
        <taxon>Holothuroidea</taxon>
        <taxon>Aspidochirotacea</taxon>
        <taxon>Aspidochirotida</taxon>
        <taxon>Stichopodidae</taxon>
        <taxon>Apostichopus</taxon>
    </lineage>
</organism>
<dbReference type="PROSITE" id="PS50896">
    <property type="entry name" value="LISH"/>
    <property type="match status" value="1"/>
</dbReference>